<organism evidence="2 3">
    <name type="scientific">Ferroplasma acidiphilum</name>
    <dbReference type="NCBI Taxonomy" id="74969"/>
    <lineage>
        <taxon>Archaea</taxon>
        <taxon>Methanobacteriati</taxon>
        <taxon>Thermoplasmatota</taxon>
        <taxon>Thermoplasmata</taxon>
        <taxon>Thermoplasmatales</taxon>
        <taxon>Ferroplasmaceae</taxon>
        <taxon>Ferroplasma</taxon>
    </lineage>
</organism>
<dbReference type="GeneID" id="31676756"/>
<sequence length="224" mass="25343">MKTYAEIYPSKNLNNINDAIDALESFDGFNIPDNPLGYPTMPPEVIGYIIRQKFPGKDIIINQRLKDINELKVRSIITASKAINASIIFTQGDTPKFGKEFNEVSSSYAMKLAIHRGVESGLILSFKKPLNEILQRMQLKSNIFLVINMDNPSMLENLGTSRLIPYIIVKTKKNANILNKINQTSVDLEDLAIYMDTLNKYSLKGVLFSVPGDNETMENIRDYF</sequence>
<dbReference type="GO" id="GO:0016491">
    <property type="term" value="F:oxidoreductase activity"/>
    <property type="evidence" value="ECO:0007669"/>
    <property type="project" value="UniProtKB-KW"/>
</dbReference>
<reference evidence="2 3" key="1">
    <citation type="submission" date="2011-10" db="EMBL/GenBank/DDBJ databases">
        <title>Metabolic and evolutionary patterns in the extreme acidophile Ferroplasma acidiphilum.</title>
        <authorList>
            <person name="Golyshina O.V."/>
            <person name="Kozyavkin S.A."/>
            <person name="Tatusov R.L."/>
            <person name="Slesarev A.I."/>
            <person name="Golyshin P.N."/>
        </authorList>
    </citation>
    <scope>NUCLEOTIDE SEQUENCE [LARGE SCALE GENOMIC DNA]</scope>
    <source>
        <strain evidence="3">Y</strain>
    </source>
</reference>
<dbReference type="STRING" id="74969.FAD_1258"/>
<accession>A0A1V0N4U9</accession>
<gene>
    <name evidence="2" type="primary">metF</name>
    <name evidence="2" type="ORF">FAD_1258</name>
</gene>
<dbReference type="KEGG" id="fai:FAD_1258"/>
<evidence type="ECO:0000313" key="2">
    <source>
        <dbReference type="EMBL" id="ARD85126.1"/>
    </source>
</evidence>
<evidence type="ECO:0000313" key="3">
    <source>
        <dbReference type="Proteomes" id="UP000192050"/>
    </source>
</evidence>
<keyword evidence="3" id="KW-1185">Reference proteome</keyword>
<dbReference type="PANTHER" id="PTHR38755:SF1">
    <property type="entry name" value="METHYLENE-TETRAHYDROFOLATE REDUCTASE C-TERMINAL DOMAIN-CONTAINING PROTEIN"/>
    <property type="match status" value="1"/>
</dbReference>
<keyword evidence="1" id="KW-0560">Oxidoreductase</keyword>
<dbReference type="SUPFAM" id="SSF51730">
    <property type="entry name" value="FAD-linked oxidoreductase"/>
    <property type="match status" value="1"/>
</dbReference>
<name>A0A1V0N4U9_9ARCH</name>
<dbReference type="EMBL" id="CP015363">
    <property type="protein sequence ID" value="ARD85126.1"/>
    <property type="molecule type" value="Genomic_DNA"/>
</dbReference>
<dbReference type="PANTHER" id="PTHR38755">
    <property type="entry name" value="5,10-METHYLENETETRAHYDROFOLATE REDUCTASE"/>
    <property type="match status" value="1"/>
</dbReference>
<evidence type="ECO:0000256" key="1">
    <source>
        <dbReference type="ARBA" id="ARBA00023002"/>
    </source>
</evidence>
<dbReference type="RefSeq" id="WP_081142696.1">
    <property type="nucleotide sequence ID" value="NZ_CP015363.1"/>
</dbReference>
<dbReference type="AlphaFoldDB" id="A0A1V0N4U9"/>
<dbReference type="OrthoDB" id="28177at2157"/>
<dbReference type="Proteomes" id="UP000192050">
    <property type="component" value="Chromosome"/>
</dbReference>
<dbReference type="InterPro" id="IPR029041">
    <property type="entry name" value="FAD-linked_oxidoreductase-like"/>
</dbReference>
<protein>
    <submittedName>
        <fullName evidence="2">5,10-methylenetetrahydrofolate reductase</fullName>
    </submittedName>
</protein>
<proteinExistence type="predicted"/>